<reference evidence="1 2" key="1">
    <citation type="submission" date="2013-12" db="EMBL/GenBank/DDBJ databases">
        <title>Draft genome of the parsitic nematode Ancylostoma duodenale.</title>
        <authorList>
            <person name="Mitreva M."/>
        </authorList>
    </citation>
    <scope>NUCLEOTIDE SEQUENCE [LARGE SCALE GENOMIC DNA]</scope>
    <source>
        <strain evidence="1 2">Zhejiang</strain>
    </source>
</reference>
<dbReference type="EMBL" id="KN743817">
    <property type="protein sequence ID" value="KIH52370.1"/>
    <property type="molecule type" value="Genomic_DNA"/>
</dbReference>
<accession>A0A0C2FV04</accession>
<feature type="non-terminal residue" evidence="1">
    <location>
        <position position="1"/>
    </location>
</feature>
<dbReference type="AlphaFoldDB" id="A0A0C2FV04"/>
<gene>
    <name evidence="1" type="ORF">ANCDUO_17529</name>
</gene>
<keyword evidence="2" id="KW-1185">Reference proteome</keyword>
<proteinExistence type="predicted"/>
<dbReference type="Proteomes" id="UP000054047">
    <property type="component" value="Unassembled WGS sequence"/>
</dbReference>
<evidence type="ECO:0000313" key="2">
    <source>
        <dbReference type="Proteomes" id="UP000054047"/>
    </source>
</evidence>
<name>A0A0C2FV04_9BILA</name>
<protein>
    <submittedName>
        <fullName evidence="1">Uncharacterized protein</fullName>
    </submittedName>
</protein>
<sequence>GYTMSNLWMDDGQQDAWYGQGQGASQAGMAWGQFDYSQQQVPNQQYGNDQNYYQQQSPYTQSHNYYGGQMFVPSSGMD</sequence>
<evidence type="ECO:0000313" key="1">
    <source>
        <dbReference type="EMBL" id="KIH52370.1"/>
    </source>
</evidence>
<organism evidence="1 2">
    <name type="scientific">Ancylostoma duodenale</name>
    <dbReference type="NCBI Taxonomy" id="51022"/>
    <lineage>
        <taxon>Eukaryota</taxon>
        <taxon>Metazoa</taxon>
        <taxon>Ecdysozoa</taxon>
        <taxon>Nematoda</taxon>
        <taxon>Chromadorea</taxon>
        <taxon>Rhabditida</taxon>
        <taxon>Rhabditina</taxon>
        <taxon>Rhabditomorpha</taxon>
        <taxon>Strongyloidea</taxon>
        <taxon>Ancylostomatidae</taxon>
        <taxon>Ancylostomatinae</taxon>
        <taxon>Ancylostoma</taxon>
    </lineage>
</organism>
<feature type="non-terminal residue" evidence="1">
    <location>
        <position position="78"/>
    </location>
</feature>